<comment type="caution">
    <text evidence="1">The sequence shown here is derived from an EMBL/GenBank/DDBJ whole genome shotgun (WGS) entry which is preliminary data.</text>
</comment>
<accession>A0A3E0L5I5</accession>
<dbReference type="Proteomes" id="UP000256873">
    <property type="component" value="Unassembled WGS sequence"/>
</dbReference>
<protein>
    <submittedName>
        <fullName evidence="1">Uncharacterized protein</fullName>
    </submittedName>
</protein>
<dbReference type="EMBL" id="QQWC01000002">
    <property type="protein sequence ID" value="REJ42748.1"/>
    <property type="molecule type" value="Genomic_DNA"/>
</dbReference>
<name>A0A3E0L5I5_9CHRO</name>
<organism evidence="1 2">
    <name type="scientific">Microcystis flos-aquae TF09</name>
    <dbReference type="NCBI Taxonomy" id="2060473"/>
    <lineage>
        <taxon>Bacteria</taxon>
        <taxon>Bacillati</taxon>
        <taxon>Cyanobacteriota</taxon>
        <taxon>Cyanophyceae</taxon>
        <taxon>Oscillatoriophycideae</taxon>
        <taxon>Chroococcales</taxon>
        <taxon>Microcystaceae</taxon>
        <taxon>Microcystis</taxon>
    </lineage>
</organism>
<sequence length="83" mass="9043">MVTEKKSNRKANGLGCLAGGLVFCLLFPLCVFFFGWLSFALGMSCAFPSQCSAAATLMKGIRLFCFLCARKKNRDNLGAFQFG</sequence>
<proteinExistence type="predicted"/>
<gene>
    <name evidence="1" type="ORF">DWQ54_07480</name>
</gene>
<dbReference type="AlphaFoldDB" id="A0A3E0L5I5"/>
<evidence type="ECO:0000313" key="2">
    <source>
        <dbReference type="Proteomes" id="UP000256873"/>
    </source>
</evidence>
<reference evidence="1 2" key="1">
    <citation type="submission" date="2017-10" db="EMBL/GenBank/DDBJ databases">
        <title>A large-scale comparative metagenomic study reveals the eutrophication-driven functional interactions in six Microcystis-epibionts communities.</title>
        <authorList>
            <person name="Li Q."/>
            <person name="Lin F."/>
        </authorList>
    </citation>
    <scope>NUCLEOTIDE SEQUENCE [LARGE SCALE GENOMIC DNA]</scope>
    <source>
        <strain evidence="1">TF09</strain>
    </source>
</reference>
<evidence type="ECO:0000313" key="1">
    <source>
        <dbReference type="EMBL" id="REJ42748.1"/>
    </source>
</evidence>